<comment type="caution">
    <text evidence="6">The sequence shown here is derived from an EMBL/GenBank/DDBJ whole genome shotgun (WGS) entry which is preliminary data.</text>
</comment>
<dbReference type="Proteomes" id="UP001293593">
    <property type="component" value="Unassembled WGS sequence"/>
</dbReference>
<evidence type="ECO:0000256" key="2">
    <source>
        <dbReference type="ARBA" id="ARBA00022490"/>
    </source>
</evidence>
<evidence type="ECO:0000256" key="3">
    <source>
        <dbReference type="ARBA" id="ARBA00022574"/>
    </source>
</evidence>
<dbReference type="InterPro" id="IPR036322">
    <property type="entry name" value="WD40_repeat_dom_sf"/>
</dbReference>
<protein>
    <submittedName>
        <fullName evidence="6">Uncharacterized protein</fullName>
    </submittedName>
</protein>
<reference evidence="6" key="1">
    <citation type="submission" date="2023-10" db="EMBL/GenBank/DDBJ databases">
        <title>Chromosome-level genome of the transformable northern wattle, Acacia crassicarpa.</title>
        <authorList>
            <person name="Massaro I."/>
            <person name="Sinha N.R."/>
            <person name="Poethig S."/>
            <person name="Leichty A.R."/>
        </authorList>
    </citation>
    <scope>NUCLEOTIDE SEQUENCE</scope>
    <source>
        <strain evidence="6">Acra3RX</strain>
        <tissue evidence="6">Leaf</tissue>
    </source>
</reference>
<dbReference type="PANTHER" id="PTHR10709:SF2">
    <property type="entry name" value="ACTIN-RELATED PROTEIN 2_3 COMPLEX SUBUNIT"/>
    <property type="match status" value="1"/>
</dbReference>
<name>A0AAE1JUV1_9FABA</name>
<dbReference type="AlphaFoldDB" id="A0AAE1JUV1"/>
<gene>
    <name evidence="6" type="ORF">QN277_018589</name>
</gene>
<dbReference type="InterPro" id="IPR015943">
    <property type="entry name" value="WD40/YVTN_repeat-like_dom_sf"/>
</dbReference>
<dbReference type="PANTHER" id="PTHR10709">
    <property type="entry name" value="ACTIN-RELATED PROTEIN 2/3 COMPLEX SUBUNIT 1"/>
    <property type="match status" value="1"/>
</dbReference>
<keyword evidence="3" id="KW-0853">WD repeat</keyword>
<dbReference type="InterPro" id="IPR017383">
    <property type="entry name" value="ARPC1"/>
</dbReference>
<proteinExistence type="predicted"/>
<evidence type="ECO:0000256" key="1">
    <source>
        <dbReference type="ARBA" id="ARBA00004496"/>
    </source>
</evidence>
<dbReference type="EMBL" id="JAWXYG010000004">
    <property type="protein sequence ID" value="KAK4275521.1"/>
    <property type="molecule type" value="Genomic_DNA"/>
</dbReference>
<dbReference type="Gene3D" id="2.130.10.10">
    <property type="entry name" value="YVTN repeat-like/Quinoprotein amine dehydrogenase"/>
    <property type="match status" value="1"/>
</dbReference>
<evidence type="ECO:0000313" key="6">
    <source>
        <dbReference type="EMBL" id="KAK4275521.1"/>
    </source>
</evidence>
<dbReference type="GO" id="GO:0034314">
    <property type="term" value="P:Arp2/3 complex-mediated actin nucleation"/>
    <property type="evidence" value="ECO:0007669"/>
    <property type="project" value="InterPro"/>
</dbReference>
<accession>A0AAE1JUV1</accession>
<evidence type="ECO:0000256" key="5">
    <source>
        <dbReference type="ARBA" id="ARBA00023212"/>
    </source>
</evidence>
<comment type="subcellular location">
    <subcellularLocation>
        <location evidence="1">Cytoplasm</location>
    </subcellularLocation>
</comment>
<keyword evidence="4" id="KW-0677">Repeat</keyword>
<keyword evidence="5" id="KW-0206">Cytoskeleton</keyword>
<dbReference type="GO" id="GO:0005737">
    <property type="term" value="C:cytoplasm"/>
    <property type="evidence" value="ECO:0007669"/>
    <property type="project" value="UniProtKB-SubCell"/>
</dbReference>
<dbReference type="GO" id="GO:0005885">
    <property type="term" value="C:Arp2/3 protein complex"/>
    <property type="evidence" value="ECO:0007669"/>
    <property type="project" value="InterPro"/>
</dbReference>
<sequence length="191" mass="21141">MLETKFGELIVQLDLSVSWTFGVKWSSKGKTLAYAGQNSIMYFVNGIGSSSPPETQTVAYRHLPLCDVCFISENMVIGVGFDCVPLVFAKGEGDKWKFIRSIGEIRARSPSLYGSQFDIFGRFIGRAQDEVTVETSEESGGSHDKCINCVLPLRGRGTLIKRFSTSGLDGRVIIWDLEKQEDLAEYILGPL</sequence>
<keyword evidence="7" id="KW-1185">Reference proteome</keyword>
<dbReference type="GO" id="GO:0051015">
    <property type="term" value="F:actin filament binding"/>
    <property type="evidence" value="ECO:0007669"/>
    <property type="project" value="TreeGrafter"/>
</dbReference>
<evidence type="ECO:0000313" key="7">
    <source>
        <dbReference type="Proteomes" id="UP001293593"/>
    </source>
</evidence>
<keyword evidence="2" id="KW-0963">Cytoplasm</keyword>
<dbReference type="SUPFAM" id="SSF50978">
    <property type="entry name" value="WD40 repeat-like"/>
    <property type="match status" value="1"/>
</dbReference>
<organism evidence="6 7">
    <name type="scientific">Acacia crassicarpa</name>
    <name type="common">northern wattle</name>
    <dbReference type="NCBI Taxonomy" id="499986"/>
    <lineage>
        <taxon>Eukaryota</taxon>
        <taxon>Viridiplantae</taxon>
        <taxon>Streptophyta</taxon>
        <taxon>Embryophyta</taxon>
        <taxon>Tracheophyta</taxon>
        <taxon>Spermatophyta</taxon>
        <taxon>Magnoliopsida</taxon>
        <taxon>eudicotyledons</taxon>
        <taxon>Gunneridae</taxon>
        <taxon>Pentapetalae</taxon>
        <taxon>rosids</taxon>
        <taxon>fabids</taxon>
        <taxon>Fabales</taxon>
        <taxon>Fabaceae</taxon>
        <taxon>Caesalpinioideae</taxon>
        <taxon>mimosoid clade</taxon>
        <taxon>Acacieae</taxon>
        <taxon>Acacia</taxon>
    </lineage>
</organism>
<evidence type="ECO:0000256" key="4">
    <source>
        <dbReference type="ARBA" id="ARBA00022737"/>
    </source>
</evidence>